<proteinExistence type="evidence at transcript level"/>
<dbReference type="OrthoDB" id="1856195at2759"/>
<name>C0P967_MAIZE</name>
<protein>
    <submittedName>
        <fullName evidence="1">Uncharacterized protein</fullName>
    </submittedName>
</protein>
<dbReference type="GeneID" id="100277162"/>
<dbReference type="EMBL" id="BT064836">
    <property type="protein sequence ID" value="ACN30712.1"/>
    <property type="molecule type" value="mRNA"/>
</dbReference>
<accession>C0P967</accession>
<dbReference type="RefSeq" id="NP_001144282.2">
    <property type="nucleotide sequence ID" value="NM_001150810.2"/>
</dbReference>
<evidence type="ECO:0000313" key="1">
    <source>
        <dbReference type="EMBL" id="ACN30712.1"/>
    </source>
</evidence>
<sequence>MAKGLRARNCLVEVGTEEIIAPVICVLPLRHCKSKWIMCREIIFMSNNLELGWKCWMPPGDMRLVCWPRCVKSAFEPKLAHLCTAE</sequence>
<dbReference type="KEGG" id="zma:100277162"/>
<organism evidence="1">
    <name type="scientific">Zea mays</name>
    <name type="common">Maize</name>
    <dbReference type="NCBI Taxonomy" id="4577"/>
    <lineage>
        <taxon>Eukaryota</taxon>
        <taxon>Viridiplantae</taxon>
        <taxon>Streptophyta</taxon>
        <taxon>Embryophyta</taxon>
        <taxon>Tracheophyta</taxon>
        <taxon>Spermatophyta</taxon>
        <taxon>Magnoliopsida</taxon>
        <taxon>Liliopsida</taxon>
        <taxon>Poales</taxon>
        <taxon>Poaceae</taxon>
        <taxon>PACMAD clade</taxon>
        <taxon>Panicoideae</taxon>
        <taxon>Andropogonodae</taxon>
        <taxon>Andropogoneae</taxon>
        <taxon>Tripsacinae</taxon>
        <taxon>Zea</taxon>
    </lineage>
</organism>
<reference evidence="1" key="1">
    <citation type="journal article" date="2009" name="PLoS Genet.">
        <title>Sequencing, mapping, and analysis of 27,455 maize full-length cDNAs.</title>
        <authorList>
            <person name="Soderlund C."/>
            <person name="Descour A."/>
            <person name="Kudrna D."/>
            <person name="Bomhoff M."/>
            <person name="Boyd L."/>
            <person name="Currie J."/>
            <person name="Angelova A."/>
            <person name="Collura K."/>
            <person name="Wissotski M."/>
            <person name="Ashley E."/>
            <person name="Morrow D."/>
            <person name="Fernandes J."/>
            <person name="Walbot V."/>
            <person name="Yu Y."/>
        </authorList>
    </citation>
    <scope>NUCLEOTIDE SEQUENCE</scope>
    <source>
        <strain evidence="1">B73</strain>
    </source>
</reference>
<dbReference type="AlphaFoldDB" id="C0P967"/>